<dbReference type="PANTHER" id="PTHR10192:SF5">
    <property type="entry name" value="GEPHYRIN"/>
    <property type="match status" value="1"/>
</dbReference>
<dbReference type="GO" id="GO:0005829">
    <property type="term" value="C:cytosol"/>
    <property type="evidence" value="ECO:0007669"/>
    <property type="project" value="TreeGrafter"/>
</dbReference>
<organism evidence="13 14">
    <name type="scientific">Nocardiopsis composta</name>
    <dbReference type="NCBI Taxonomy" id="157465"/>
    <lineage>
        <taxon>Bacteria</taxon>
        <taxon>Bacillati</taxon>
        <taxon>Actinomycetota</taxon>
        <taxon>Actinomycetes</taxon>
        <taxon>Streptosporangiales</taxon>
        <taxon>Nocardiopsidaceae</taxon>
        <taxon>Nocardiopsis</taxon>
    </lineage>
</organism>
<evidence type="ECO:0000256" key="7">
    <source>
        <dbReference type="ARBA" id="ARBA00022723"/>
    </source>
</evidence>
<evidence type="ECO:0000256" key="3">
    <source>
        <dbReference type="ARBA" id="ARBA00005046"/>
    </source>
</evidence>
<dbReference type="Pfam" id="PF00994">
    <property type="entry name" value="MoCF_biosynth"/>
    <property type="match status" value="1"/>
</dbReference>
<dbReference type="Gene3D" id="2.40.340.10">
    <property type="entry name" value="MoeA, C-terminal, domain IV"/>
    <property type="match status" value="1"/>
</dbReference>
<name>A0A7W8QPY3_9ACTN</name>
<evidence type="ECO:0000313" key="13">
    <source>
        <dbReference type="EMBL" id="MBB5434435.1"/>
    </source>
</evidence>
<keyword evidence="9 11" id="KW-0501">Molybdenum cofactor biosynthesis</keyword>
<keyword evidence="7 11" id="KW-0479">Metal-binding</keyword>
<feature type="domain" description="MoaB/Mog" evidence="12">
    <location>
        <begin position="180"/>
        <end position="319"/>
    </location>
</feature>
<evidence type="ECO:0000259" key="12">
    <source>
        <dbReference type="SMART" id="SM00852"/>
    </source>
</evidence>
<dbReference type="InterPro" id="IPR005111">
    <property type="entry name" value="MoeA_C_domain_IV"/>
</dbReference>
<comment type="caution">
    <text evidence="13">The sequence shown here is derived from an EMBL/GenBank/DDBJ whole genome shotgun (WGS) entry which is preliminary data.</text>
</comment>
<reference evidence="13 14" key="1">
    <citation type="submission" date="2020-08" db="EMBL/GenBank/DDBJ databases">
        <title>Sequencing the genomes of 1000 actinobacteria strains.</title>
        <authorList>
            <person name="Klenk H.-P."/>
        </authorList>
    </citation>
    <scope>NUCLEOTIDE SEQUENCE [LARGE SCALE GENOMIC DNA]</scope>
    <source>
        <strain evidence="13 14">DSM 44551</strain>
    </source>
</reference>
<comment type="cofactor">
    <cofactor evidence="1 11">
        <name>Mg(2+)</name>
        <dbReference type="ChEBI" id="CHEBI:18420"/>
    </cofactor>
</comment>
<dbReference type="NCBIfam" id="NF045515">
    <property type="entry name" value="Glp_gephyrin"/>
    <property type="match status" value="1"/>
</dbReference>
<dbReference type="InterPro" id="IPR001453">
    <property type="entry name" value="MoaB/Mog_dom"/>
</dbReference>
<proteinExistence type="inferred from homology"/>
<comment type="pathway">
    <text evidence="3 11">Cofactor biosynthesis; molybdopterin biosynthesis.</text>
</comment>
<protein>
    <recommendedName>
        <fullName evidence="11">Molybdopterin molybdenumtransferase</fullName>
        <ecNumber evidence="11">2.10.1.1</ecNumber>
    </recommendedName>
</protein>
<evidence type="ECO:0000256" key="11">
    <source>
        <dbReference type="RuleBase" id="RU365090"/>
    </source>
</evidence>
<dbReference type="SUPFAM" id="SSF63882">
    <property type="entry name" value="MoeA N-terminal region -like"/>
    <property type="match status" value="1"/>
</dbReference>
<dbReference type="Proteomes" id="UP000572635">
    <property type="component" value="Unassembled WGS sequence"/>
</dbReference>
<evidence type="ECO:0000256" key="2">
    <source>
        <dbReference type="ARBA" id="ARBA00002901"/>
    </source>
</evidence>
<dbReference type="AlphaFoldDB" id="A0A7W8QPY3"/>
<dbReference type="EC" id="2.10.1.1" evidence="11"/>
<evidence type="ECO:0000256" key="10">
    <source>
        <dbReference type="ARBA" id="ARBA00047317"/>
    </source>
</evidence>
<dbReference type="EMBL" id="JACHDB010000001">
    <property type="protein sequence ID" value="MBB5434435.1"/>
    <property type="molecule type" value="Genomic_DNA"/>
</dbReference>
<dbReference type="InterPro" id="IPR038987">
    <property type="entry name" value="MoeA-like"/>
</dbReference>
<keyword evidence="8 11" id="KW-0460">Magnesium</keyword>
<keyword evidence="14" id="KW-1185">Reference proteome</keyword>
<dbReference type="FunFam" id="3.40.980.10:FF:000004">
    <property type="entry name" value="Molybdopterin molybdenumtransferase"/>
    <property type="match status" value="1"/>
</dbReference>
<dbReference type="GO" id="GO:0006777">
    <property type="term" value="P:Mo-molybdopterin cofactor biosynthetic process"/>
    <property type="evidence" value="ECO:0007669"/>
    <property type="project" value="UniProtKB-UniRule"/>
</dbReference>
<comment type="catalytic activity">
    <reaction evidence="10">
        <text>adenylyl-molybdopterin + molybdate = Mo-molybdopterin + AMP + H(+)</text>
        <dbReference type="Rhea" id="RHEA:35047"/>
        <dbReference type="ChEBI" id="CHEBI:15378"/>
        <dbReference type="ChEBI" id="CHEBI:36264"/>
        <dbReference type="ChEBI" id="CHEBI:62727"/>
        <dbReference type="ChEBI" id="CHEBI:71302"/>
        <dbReference type="ChEBI" id="CHEBI:456215"/>
        <dbReference type="EC" id="2.10.1.1"/>
    </reaction>
</comment>
<gene>
    <name evidence="13" type="ORF">HDA36_004519</name>
</gene>
<dbReference type="GO" id="GO:0061599">
    <property type="term" value="F:molybdopterin molybdotransferase activity"/>
    <property type="evidence" value="ECO:0007669"/>
    <property type="project" value="UniProtKB-UniRule"/>
</dbReference>
<evidence type="ECO:0000256" key="4">
    <source>
        <dbReference type="ARBA" id="ARBA00010763"/>
    </source>
</evidence>
<accession>A0A7W8QPY3</accession>
<dbReference type="SUPFAM" id="SSF63867">
    <property type="entry name" value="MoeA C-terminal domain-like"/>
    <property type="match status" value="1"/>
</dbReference>
<evidence type="ECO:0000256" key="6">
    <source>
        <dbReference type="ARBA" id="ARBA00022679"/>
    </source>
</evidence>
<dbReference type="InterPro" id="IPR036425">
    <property type="entry name" value="MoaB/Mog-like_dom_sf"/>
</dbReference>
<dbReference type="SMART" id="SM00852">
    <property type="entry name" value="MoCF_biosynth"/>
    <property type="match status" value="1"/>
</dbReference>
<comment type="similarity">
    <text evidence="4 11">Belongs to the MoeA family.</text>
</comment>
<dbReference type="Gene3D" id="2.170.190.11">
    <property type="entry name" value="Molybdopterin biosynthesis moea protein, domain 3"/>
    <property type="match status" value="1"/>
</dbReference>
<dbReference type="InterPro" id="IPR005110">
    <property type="entry name" value="MoeA_linker/N"/>
</dbReference>
<dbReference type="FunFam" id="2.170.190.11:FF:000004">
    <property type="entry name" value="Molybdopterin molybdenumtransferase"/>
    <property type="match status" value="1"/>
</dbReference>
<evidence type="ECO:0000313" key="14">
    <source>
        <dbReference type="Proteomes" id="UP000572635"/>
    </source>
</evidence>
<dbReference type="UniPathway" id="UPA00344"/>
<keyword evidence="5 11" id="KW-0500">Molybdenum</keyword>
<dbReference type="Gene3D" id="3.90.105.10">
    <property type="entry name" value="Molybdopterin biosynthesis moea protein, domain 2"/>
    <property type="match status" value="1"/>
</dbReference>
<keyword evidence="6 11" id="KW-0808">Transferase</keyword>
<comment type="function">
    <text evidence="2 11">Catalyzes the insertion of molybdate into adenylated molybdopterin with the concomitant release of AMP.</text>
</comment>
<dbReference type="SUPFAM" id="SSF53218">
    <property type="entry name" value="Molybdenum cofactor biosynthesis proteins"/>
    <property type="match status" value="1"/>
</dbReference>
<dbReference type="PANTHER" id="PTHR10192">
    <property type="entry name" value="MOLYBDOPTERIN BIOSYNTHESIS PROTEIN"/>
    <property type="match status" value="1"/>
</dbReference>
<dbReference type="GO" id="GO:0046872">
    <property type="term" value="F:metal ion binding"/>
    <property type="evidence" value="ECO:0007669"/>
    <property type="project" value="UniProtKB-UniRule"/>
</dbReference>
<dbReference type="CDD" id="cd00887">
    <property type="entry name" value="MoeA"/>
    <property type="match status" value="1"/>
</dbReference>
<dbReference type="Gene3D" id="3.40.980.10">
    <property type="entry name" value="MoaB/Mog-like domain"/>
    <property type="match status" value="1"/>
</dbReference>
<evidence type="ECO:0000256" key="8">
    <source>
        <dbReference type="ARBA" id="ARBA00022842"/>
    </source>
</evidence>
<dbReference type="InterPro" id="IPR036688">
    <property type="entry name" value="MoeA_C_domain_IV_sf"/>
</dbReference>
<dbReference type="NCBIfam" id="TIGR00177">
    <property type="entry name" value="molyb_syn"/>
    <property type="match status" value="1"/>
</dbReference>
<evidence type="ECO:0000256" key="1">
    <source>
        <dbReference type="ARBA" id="ARBA00001946"/>
    </source>
</evidence>
<evidence type="ECO:0000256" key="5">
    <source>
        <dbReference type="ARBA" id="ARBA00022505"/>
    </source>
</evidence>
<dbReference type="InterPro" id="IPR036135">
    <property type="entry name" value="MoeA_linker/N_sf"/>
</dbReference>
<evidence type="ECO:0000256" key="9">
    <source>
        <dbReference type="ARBA" id="ARBA00023150"/>
    </source>
</evidence>
<dbReference type="Pfam" id="PF03454">
    <property type="entry name" value="MoeA_C"/>
    <property type="match status" value="1"/>
</dbReference>
<dbReference type="Pfam" id="PF03453">
    <property type="entry name" value="MoeA_N"/>
    <property type="match status" value="1"/>
</dbReference>
<sequence length="406" mass="42178">MVKSVEQHIADILGVVRPVAPIELDLQRVHGAVLAEDVHSTVSLPRFDNSAMDGYAVRSADVAAAREDAPVRLPVAADIAAGDSAVHTVLSGHCARIMTGAPMPSGADAVVPVEWTDGGQAEVAIHRPAAAGNAVRPEGGDVLKGDLVLREGARIGAAEIGVLAAIGRRSAPVRPKPRVVVLATGEELVEPGEPIGPGQIWESNGYMLTAAAVDAGCAGYRHAFVGDEPGAVMAALEDVLVQADIVITTGGVSMGAYDVVKEELSRLDTMRFEKVAMEPGKPQGYGTVGEDATPVITLPGNPVSAFVSFQILVRPALQRMRGLPPEPLPAVRARLTESVASPPGRRSYRRVVLDQVQGGAVATPVARQASHQLGALAEINALAVVPEELTELPAGAETEVVLLPRP</sequence>